<dbReference type="Pfam" id="PF03023">
    <property type="entry name" value="MurJ"/>
    <property type="match status" value="1"/>
</dbReference>
<feature type="transmembrane region" description="Helical" evidence="8">
    <location>
        <begin position="327"/>
        <end position="346"/>
    </location>
</feature>
<protein>
    <recommendedName>
        <fullName evidence="8">Probable lipid II flippase MurJ</fullName>
    </recommendedName>
</protein>
<feature type="transmembrane region" description="Helical" evidence="8">
    <location>
        <begin position="401"/>
        <end position="423"/>
    </location>
</feature>
<evidence type="ECO:0000313" key="9">
    <source>
        <dbReference type="EMBL" id="GLK14033.1"/>
    </source>
</evidence>
<sequence length="539" mass="56976">MSKVLRAGAIMAAGTLVSRITGLGRTIVLASAIGVAALGDAYNVAYTIPFVLFDLLMGGVLSSVIVPMIVRARKMDDDGGLTYEQSLLTLVTLILSIVSIVAVLLAEPLIGLYATGWSQHTTEVSVTLARFILPQITFFGVGALAGAMLNTRDRFAAPMWAPVLNNLVVIGVGATYLAISNAGKNIDEVTDSDLMLLGLGTTAGILAQSIVLVISLRRAGFSFRPRLDLRNLKLGELGRSVVWTLLYVGITQIGYVLTTNLAIKAGEMSKEIGVPYGAGITPYSYAFMLFQLPYGIIAVSMITAVLPRMSRHVADERLDLLREEFSSGVQVVSAALVPIGLLLAVLGPTLSLPIFARGAVSTADAIYIGQILQVFGLALVPFSLFQMLLRVFYSLGDTRTPTFLVLSIVVVNATLSLISFFFLPPGYAVVGLALAFAISYTVGAAATWVLAGSRVGGLHGSQVFMGMSRMYCAAIPGGLIALGVLWLTRGLTDLTVLSAITILAVGGGCGIALYLVIAHRMRITQVSSIIETVARRAAR</sequence>
<name>A0A9W6IA92_9ACTN</name>
<evidence type="ECO:0000256" key="1">
    <source>
        <dbReference type="ARBA" id="ARBA00004651"/>
    </source>
</evidence>
<dbReference type="Proteomes" id="UP001143474">
    <property type="component" value="Unassembled WGS sequence"/>
</dbReference>
<feature type="transmembrane region" description="Helical" evidence="8">
    <location>
        <begin position="283"/>
        <end position="306"/>
    </location>
</feature>
<keyword evidence="8" id="KW-0961">Cell wall biogenesis/degradation</keyword>
<comment type="similarity">
    <text evidence="8">Belongs to the MurJ/MviN family.</text>
</comment>
<comment type="caution">
    <text evidence="9">The sequence shown here is derived from an EMBL/GenBank/DDBJ whole genome shotgun (WGS) entry which is preliminary data.</text>
</comment>
<gene>
    <name evidence="8" type="primary">murJ</name>
    <name evidence="9" type="ORF">GCM10017600_74450</name>
</gene>
<comment type="function">
    <text evidence="8">Involved in peptidoglycan biosynthesis. Transports lipid-linked peptidoglycan precursors from the inner to the outer leaflet of the cytoplasmic membrane.</text>
</comment>
<evidence type="ECO:0000256" key="4">
    <source>
        <dbReference type="ARBA" id="ARBA00022960"/>
    </source>
</evidence>
<dbReference type="PRINTS" id="PR01806">
    <property type="entry name" value="VIRFACTRMVIN"/>
</dbReference>
<feature type="transmembrane region" description="Helical" evidence="8">
    <location>
        <begin position="366"/>
        <end position="389"/>
    </location>
</feature>
<dbReference type="GO" id="GO:0015648">
    <property type="term" value="F:lipid-linked peptidoglycan transporter activity"/>
    <property type="evidence" value="ECO:0007669"/>
    <property type="project" value="UniProtKB-UniRule"/>
</dbReference>
<reference evidence="9" key="2">
    <citation type="submission" date="2023-01" db="EMBL/GenBank/DDBJ databases">
        <authorList>
            <person name="Sun Q."/>
            <person name="Evtushenko L."/>
        </authorList>
    </citation>
    <scope>NUCLEOTIDE SEQUENCE</scope>
    <source>
        <strain evidence="9">VKM Ac-2007</strain>
    </source>
</reference>
<dbReference type="GO" id="GO:0005886">
    <property type="term" value="C:plasma membrane"/>
    <property type="evidence" value="ECO:0007669"/>
    <property type="project" value="UniProtKB-SubCell"/>
</dbReference>
<comment type="pathway">
    <text evidence="8">Cell wall biogenesis; peptidoglycan biosynthesis.</text>
</comment>
<feature type="transmembrane region" description="Helical" evidence="8">
    <location>
        <begin position="494"/>
        <end position="517"/>
    </location>
</feature>
<evidence type="ECO:0000313" key="10">
    <source>
        <dbReference type="Proteomes" id="UP001143474"/>
    </source>
</evidence>
<evidence type="ECO:0000256" key="7">
    <source>
        <dbReference type="ARBA" id="ARBA00023136"/>
    </source>
</evidence>
<dbReference type="GO" id="GO:0008360">
    <property type="term" value="P:regulation of cell shape"/>
    <property type="evidence" value="ECO:0007669"/>
    <property type="project" value="UniProtKB-KW"/>
</dbReference>
<keyword evidence="2 8" id="KW-1003">Cell membrane</keyword>
<keyword evidence="7 8" id="KW-0472">Membrane</keyword>
<feature type="transmembrane region" description="Helical" evidence="8">
    <location>
        <begin position="46"/>
        <end position="66"/>
    </location>
</feature>
<organism evidence="9 10">
    <name type="scientific">Streptosporangium carneum</name>
    <dbReference type="NCBI Taxonomy" id="47481"/>
    <lineage>
        <taxon>Bacteria</taxon>
        <taxon>Bacillati</taxon>
        <taxon>Actinomycetota</taxon>
        <taxon>Actinomycetes</taxon>
        <taxon>Streptosporangiales</taxon>
        <taxon>Streptosporangiaceae</taxon>
        <taxon>Streptosporangium</taxon>
    </lineage>
</organism>
<evidence type="ECO:0000256" key="8">
    <source>
        <dbReference type="HAMAP-Rule" id="MF_02078"/>
    </source>
</evidence>
<dbReference type="HAMAP" id="MF_02078">
    <property type="entry name" value="MurJ_MviN"/>
    <property type="match status" value="1"/>
</dbReference>
<feature type="transmembrane region" description="Helical" evidence="8">
    <location>
        <begin position="237"/>
        <end position="263"/>
    </location>
</feature>
<keyword evidence="4 8" id="KW-0133">Cell shape</keyword>
<evidence type="ECO:0000256" key="2">
    <source>
        <dbReference type="ARBA" id="ARBA00022475"/>
    </source>
</evidence>
<dbReference type="NCBIfam" id="TIGR01695">
    <property type="entry name" value="murJ_mviN"/>
    <property type="match status" value="1"/>
</dbReference>
<dbReference type="GO" id="GO:0071555">
    <property type="term" value="P:cell wall organization"/>
    <property type="evidence" value="ECO:0007669"/>
    <property type="project" value="UniProtKB-KW"/>
</dbReference>
<dbReference type="CDD" id="cd13123">
    <property type="entry name" value="MATE_MurJ_like"/>
    <property type="match status" value="1"/>
</dbReference>
<dbReference type="AlphaFoldDB" id="A0A9W6IA92"/>
<dbReference type="EMBL" id="BSEV01000028">
    <property type="protein sequence ID" value="GLK14033.1"/>
    <property type="molecule type" value="Genomic_DNA"/>
</dbReference>
<dbReference type="PANTHER" id="PTHR47019">
    <property type="entry name" value="LIPID II FLIPPASE MURJ"/>
    <property type="match status" value="1"/>
</dbReference>
<dbReference type="GO" id="GO:0034204">
    <property type="term" value="P:lipid translocation"/>
    <property type="evidence" value="ECO:0007669"/>
    <property type="project" value="TreeGrafter"/>
</dbReference>
<dbReference type="InterPro" id="IPR051050">
    <property type="entry name" value="Lipid_II_flippase_MurJ/MviN"/>
</dbReference>
<evidence type="ECO:0000256" key="5">
    <source>
        <dbReference type="ARBA" id="ARBA00022984"/>
    </source>
</evidence>
<proteinExistence type="inferred from homology"/>
<keyword evidence="3 8" id="KW-0812">Transmembrane</keyword>
<feature type="transmembrane region" description="Helical" evidence="8">
    <location>
        <begin position="194"/>
        <end position="216"/>
    </location>
</feature>
<evidence type="ECO:0000256" key="6">
    <source>
        <dbReference type="ARBA" id="ARBA00022989"/>
    </source>
</evidence>
<feature type="transmembrane region" description="Helical" evidence="8">
    <location>
        <begin position="470"/>
        <end position="488"/>
    </location>
</feature>
<feature type="transmembrane region" description="Helical" evidence="8">
    <location>
        <begin position="87"/>
        <end position="111"/>
    </location>
</feature>
<evidence type="ECO:0000256" key="3">
    <source>
        <dbReference type="ARBA" id="ARBA00022692"/>
    </source>
</evidence>
<keyword evidence="8" id="KW-0813">Transport</keyword>
<dbReference type="PANTHER" id="PTHR47019:SF1">
    <property type="entry name" value="LIPID II FLIPPASE MURJ"/>
    <property type="match status" value="1"/>
</dbReference>
<feature type="transmembrane region" description="Helical" evidence="8">
    <location>
        <begin position="131"/>
        <end position="151"/>
    </location>
</feature>
<keyword evidence="5 8" id="KW-0573">Peptidoglycan synthesis</keyword>
<keyword evidence="6 8" id="KW-1133">Transmembrane helix</keyword>
<feature type="transmembrane region" description="Helical" evidence="8">
    <location>
        <begin position="163"/>
        <end position="182"/>
    </location>
</feature>
<feature type="transmembrane region" description="Helical" evidence="8">
    <location>
        <begin position="429"/>
        <end position="450"/>
    </location>
</feature>
<reference evidence="9" key="1">
    <citation type="journal article" date="2014" name="Int. J. Syst. Evol. Microbiol.">
        <title>Complete genome sequence of Corynebacterium casei LMG S-19264T (=DSM 44701T), isolated from a smear-ripened cheese.</title>
        <authorList>
            <consortium name="US DOE Joint Genome Institute (JGI-PGF)"/>
            <person name="Walter F."/>
            <person name="Albersmeier A."/>
            <person name="Kalinowski J."/>
            <person name="Ruckert C."/>
        </authorList>
    </citation>
    <scope>NUCLEOTIDE SEQUENCE</scope>
    <source>
        <strain evidence="9">VKM Ac-2007</strain>
    </source>
</reference>
<dbReference type="RefSeq" id="WP_271222291.1">
    <property type="nucleotide sequence ID" value="NZ_BAAAVD010000007.1"/>
</dbReference>
<comment type="subcellular location">
    <subcellularLocation>
        <location evidence="1 8">Cell membrane</location>
        <topology evidence="1 8">Multi-pass membrane protein</topology>
    </subcellularLocation>
</comment>
<accession>A0A9W6IA92</accession>
<dbReference type="GO" id="GO:0009252">
    <property type="term" value="P:peptidoglycan biosynthetic process"/>
    <property type="evidence" value="ECO:0007669"/>
    <property type="project" value="UniProtKB-UniRule"/>
</dbReference>
<dbReference type="InterPro" id="IPR004268">
    <property type="entry name" value="MurJ"/>
</dbReference>
<keyword evidence="10" id="KW-1185">Reference proteome</keyword>